<keyword evidence="5" id="KW-1185">Reference proteome</keyword>
<dbReference type="HOGENOM" id="CLU_148073_1_1_4"/>
<dbReference type="eggNOG" id="COG1942">
    <property type="taxonomic scope" value="Bacteria"/>
</dbReference>
<dbReference type="InterPro" id="IPR014347">
    <property type="entry name" value="Tautomerase/MIF_sf"/>
</dbReference>
<feature type="domain" description="4-oxalocrotonate tautomerase-like" evidence="3">
    <location>
        <begin position="2"/>
        <end position="58"/>
    </location>
</feature>
<dbReference type="Gene3D" id="3.30.429.10">
    <property type="entry name" value="Macrophage Migration Inhibitory Factor"/>
    <property type="match status" value="1"/>
</dbReference>
<dbReference type="STRING" id="582744.Msip34_1004"/>
<dbReference type="KEGG" id="mei:Msip34_1004"/>
<name>C6XCH6_METGS</name>
<dbReference type="AlphaFoldDB" id="C6XCH6"/>
<evidence type="ECO:0000313" key="5">
    <source>
        <dbReference type="Proteomes" id="UP000002743"/>
    </source>
</evidence>
<reference evidence="4 5" key="2">
    <citation type="journal article" date="2011" name="J. Bacteriol.">
        <title>Genomes of three methylotrophs from a single niche uncover genetic and metabolic divergence of Methylophilaceae.</title>
        <authorList>
            <person name="Lapidus A."/>
            <person name="Clum A."/>
            <person name="Labutti K."/>
            <person name="Kaluzhnaya M.G."/>
            <person name="Lim S."/>
            <person name="Beck D.A."/>
            <person name="Glavina Del Rio T."/>
            <person name="Nolan M."/>
            <person name="Mavromatis K."/>
            <person name="Huntemann M."/>
            <person name="Lucas S."/>
            <person name="Lidstrom M.E."/>
            <person name="Ivanova N."/>
            <person name="Chistoserdova L."/>
        </authorList>
    </citation>
    <scope>NUCLEOTIDE SEQUENCE [LARGE SCALE GENOMIC DNA]</scope>
    <source>
        <strain evidence="4 5">SIP3-4</strain>
    </source>
</reference>
<dbReference type="GO" id="GO:0016853">
    <property type="term" value="F:isomerase activity"/>
    <property type="evidence" value="ECO:0007669"/>
    <property type="project" value="UniProtKB-KW"/>
</dbReference>
<evidence type="ECO:0000313" key="4">
    <source>
        <dbReference type="EMBL" id="ACT50251.1"/>
    </source>
</evidence>
<dbReference type="InterPro" id="IPR004370">
    <property type="entry name" value="4-OT-like_dom"/>
</dbReference>
<protein>
    <submittedName>
        <fullName evidence="4">4-oxalocrotonate tautomerase</fullName>
    </submittedName>
</protein>
<dbReference type="EMBL" id="CP001674">
    <property type="protein sequence ID" value="ACT50251.1"/>
    <property type="molecule type" value="Genomic_DNA"/>
</dbReference>
<dbReference type="OrthoDB" id="8527422at2"/>
<keyword evidence="2" id="KW-0413">Isomerase</keyword>
<dbReference type="PANTHER" id="PTHR35530:SF2">
    <property type="entry name" value="BSL4019 PROTEIN"/>
    <property type="match status" value="1"/>
</dbReference>
<dbReference type="Pfam" id="PF01361">
    <property type="entry name" value="Tautomerase"/>
    <property type="match status" value="1"/>
</dbReference>
<comment type="similarity">
    <text evidence="1">Belongs to the 4-oxalocrotonate tautomerase family.</text>
</comment>
<dbReference type="PANTHER" id="PTHR35530">
    <property type="entry name" value="TAUTOMERASE-RELATED"/>
    <property type="match status" value="1"/>
</dbReference>
<organism evidence="4 5">
    <name type="scientific">Methylovorus glucosotrophus (strain SIP3-4)</name>
    <dbReference type="NCBI Taxonomy" id="582744"/>
    <lineage>
        <taxon>Bacteria</taxon>
        <taxon>Pseudomonadati</taxon>
        <taxon>Pseudomonadota</taxon>
        <taxon>Betaproteobacteria</taxon>
        <taxon>Nitrosomonadales</taxon>
        <taxon>Methylophilaceae</taxon>
        <taxon>Methylovorus</taxon>
    </lineage>
</organism>
<evidence type="ECO:0000256" key="2">
    <source>
        <dbReference type="ARBA" id="ARBA00023235"/>
    </source>
</evidence>
<evidence type="ECO:0000259" key="3">
    <source>
        <dbReference type="Pfam" id="PF01361"/>
    </source>
</evidence>
<proteinExistence type="inferred from homology"/>
<evidence type="ECO:0000256" key="1">
    <source>
        <dbReference type="ARBA" id="ARBA00006723"/>
    </source>
</evidence>
<reference evidence="5" key="1">
    <citation type="submission" date="2009-07" db="EMBL/GenBank/DDBJ databases">
        <title>Complete sequence of chromosome of Methylovorus sp. SIP3-4.</title>
        <authorList>
            <person name="Lucas S."/>
            <person name="Copeland A."/>
            <person name="Lapidus A."/>
            <person name="Glavina del Rio T."/>
            <person name="Tice H."/>
            <person name="Bruce D."/>
            <person name="Goodwin L."/>
            <person name="Pitluck S."/>
            <person name="Clum A."/>
            <person name="Larimer F."/>
            <person name="Land M."/>
            <person name="Hauser L."/>
            <person name="Kyrpides N."/>
            <person name="Mikhailova N."/>
            <person name="Kayluzhnaya M."/>
            <person name="Chistoserdova L."/>
        </authorList>
    </citation>
    <scope>NUCLEOTIDE SEQUENCE [LARGE SCALE GENOMIC DNA]</scope>
    <source>
        <strain evidence="5">SIP3-4</strain>
    </source>
</reference>
<gene>
    <name evidence="4" type="ordered locus">Msip34_1004</name>
</gene>
<sequence length="60" mass="6904">MPYINIKHAGPLSREQKAKIAEEVTKTMERVANKPASYTYITFDEVEYEDWAIAGKLLDE</sequence>
<dbReference type="SUPFAM" id="SSF55331">
    <property type="entry name" value="Tautomerase/MIF"/>
    <property type="match status" value="1"/>
</dbReference>
<accession>C6XCH6</accession>
<dbReference type="Proteomes" id="UP000002743">
    <property type="component" value="Chromosome"/>
</dbReference>
<dbReference type="RefSeq" id="WP_013441838.1">
    <property type="nucleotide sequence ID" value="NC_012969.1"/>
</dbReference>